<evidence type="ECO:0000313" key="3">
    <source>
        <dbReference type="Proteomes" id="UP000046392"/>
    </source>
</evidence>
<reference evidence="4" key="1">
    <citation type="submission" date="2017-02" db="UniProtKB">
        <authorList>
            <consortium name="WormBaseParasite"/>
        </authorList>
    </citation>
    <scope>IDENTIFICATION</scope>
</reference>
<dbReference type="AlphaFoldDB" id="A0A0N5BDI4"/>
<feature type="region of interest" description="Disordered" evidence="1">
    <location>
        <begin position="60"/>
        <end position="88"/>
    </location>
</feature>
<protein>
    <submittedName>
        <fullName evidence="4">Uncharacterized protein</fullName>
    </submittedName>
</protein>
<feature type="compositionally biased region" description="Low complexity" evidence="1">
    <location>
        <begin position="60"/>
        <end position="75"/>
    </location>
</feature>
<evidence type="ECO:0000256" key="2">
    <source>
        <dbReference type="SAM" id="SignalP"/>
    </source>
</evidence>
<accession>A0A0N5BDI4</accession>
<evidence type="ECO:0000313" key="4">
    <source>
        <dbReference type="WBParaSite" id="SPAL_0000406900.1"/>
    </source>
</evidence>
<dbReference type="WBParaSite" id="SPAL_0000406900.1">
    <property type="protein sequence ID" value="SPAL_0000406900.1"/>
    <property type="gene ID" value="SPAL_0000406900"/>
</dbReference>
<name>A0A0N5BDI4_STREA</name>
<dbReference type="Proteomes" id="UP000046392">
    <property type="component" value="Unplaced"/>
</dbReference>
<feature type="chain" id="PRO_5005894331" evidence="2">
    <location>
        <begin position="24"/>
        <end position="88"/>
    </location>
</feature>
<feature type="signal peptide" evidence="2">
    <location>
        <begin position="1"/>
        <end position="23"/>
    </location>
</feature>
<proteinExistence type="predicted"/>
<feature type="compositionally biased region" description="Polar residues" evidence="1">
    <location>
        <begin position="76"/>
        <end position="88"/>
    </location>
</feature>
<sequence>MVLTISQTTFLIILLFIITNANPCFVWDPLSCQWKFVCSPIISTTTTKRILKTTTRVLTTTTKKSQKTRTTTSVKPSSTIETSSLNYT</sequence>
<keyword evidence="3" id="KW-1185">Reference proteome</keyword>
<keyword evidence="2" id="KW-0732">Signal</keyword>
<evidence type="ECO:0000256" key="1">
    <source>
        <dbReference type="SAM" id="MobiDB-lite"/>
    </source>
</evidence>
<organism evidence="3 4">
    <name type="scientific">Strongyloides papillosus</name>
    <name type="common">Intestinal threadworm</name>
    <dbReference type="NCBI Taxonomy" id="174720"/>
    <lineage>
        <taxon>Eukaryota</taxon>
        <taxon>Metazoa</taxon>
        <taxon>Ecdysozoa</taxon>
        <taxon>Nematoda</taxon>
        <taxon>Chromadorea</taxon>
        <taxon>Rhabditida</taxon>
        <taxon>Tylenchina</taxon>
        <taxon>Panagrolaimomorpha</taxon>
        <taxon>Strongyloidoidea</taxon>
        <taxon>Strongyloididae</taxon>
        <taxon>Strongyloides</taxon>
    </lineage>
</organism>